<organism evidence="2 3">
    <name type="scientific">Dorcoceras hygrometricum</name>
    <dbReference type="NCBI Taxonomy" id="472368"/>
    <lineage>
        <taxon>Eukaryota</taxon>
        <taxon>Viridiplantae</taxon>
        <taxon>Streptophyta</taxon>
        <taxon>Embryophyta</taxon>
        <taxon>Tracheophyta</taxon>
        <taxon>Spermatophyta</taxon>
        <taxon>Magnoliopsida</taxon>
        <taxon>eudicotyledons</taxon>
        <taxon>Gunneridae</taxon>
        <taxon>Pentapetalae</taxon>
        <taxon>asterids</taxon>
        <taxon>lamiids</taxon>
        <taxon>Lamiales</taxon>
        <taxon>Gesneriaceae</taxon>
        <taxon>Didymocarpoideae</taxon>
        <taxon>Trichosporeae</taxon>
        <taxon>Loxocarpinae</taxon>
        <taxon>Dorcoceras</taxon>
    </lineage>
</organism>
<reference evidence="2 3" key="1">
    <citation type="journal article" date="2015" name="Proc. Natl. Acad. Sci. U.S.A.">
        <title>The resurrection genome of Boea hygrometrica: A blueprint for survival of dehydration.</title>
        <authorList>
            <person name="Xiao L."/>
            <person name="Yang G."/>
            <person name="Zhang L."/>
            <person name="Yang X."/>
            <person name="Zhao S."/>
            <person name="Ji Z."/>
            <person name="Zhou Q."/>
            <person name="Hu M."/>
            <person name="Wang Y."/>
            <person name="Chen M."/>
            <person name="Xu Y."/>
            <person name="Jin H."/>
            <person name="Xiao X."/>
            <person name="Hu G."/>
            <person name="Bao F."/>
            <person name="Hu Y."/>
            <person name="Wan P."/>
            <person name="Li L."/>
            <person name="Deng X."/>
            <person name="Kuang T."/>
            <person name="Xiang C."/>
            <person name="Zhu J.K."/>
            <person name="Oliver M.J."/>
            <person name="He Y."/>
        </authorList>
    </citation>
    <scope>NUCLEOTIDE SEQUENCE [LARGE SCALE GENOMIC DNA]</scope>
    <source>
        <strain evidence="3">cv. XS01</strain>
    </source>
</reference>
<dbReference type="EMBL" id="KV043331">
    <property type="protein sequence ID" value="KZV07101.1"/>
    <property type="molecule type" value="Genomic_DNA"/>
</dbReference>
<evidence type="ECO:0000313" key="3">
    <source>
        <dbReference type="Proteomes" id="UP000250235"/>
    </source>
</evidence>
<evidence type="ECO:0000256" key="1">
    <source>
        <dbReference type="SAM" id="MobiDB-lite"/>
    </source>
</evidence>
<proteinExistence type="predicted"/>
<dbReference type="AlphaFoldDB" id="A0A2Z7A3K0"/>
<feature type="region of interest" description="Disordered" evidence="1">
    <location>
        <begin position="187"/>
        <end position="207"/>
    </location>
</feature>
<accession>A0A2Z7A3K0</accession>
<evidence type="ECO:0000313" key="2">
    <source>
        <dbReference type="EMBL" id="KZV07101.1"/>
    </source>
</evidence>
<name>A0A2Z7A3K0_9LAMI</name>
<dbReference type="Proteomes" id="UP000250235">
    <property type="component" value="Unassembled WGS sequence"/>
</dbReference>
<feature type="compositionally biased region" description="Basic and acidic residues" evidence="1">
    <location>
        <begin position="1"/>
        <end position="16"/>
    </location>
</feature>
<gene>
    <name evidence="2" type="ORF">F511_45419</name>
</gene>
<protein>
    <submittedName>
        <fullName evidence="2">Ycf20-like protein</fullName>
    </submittedName>
</protein>
<feature type="compositionally biased region" description="Basic and acidic residues" evidence="1">
    <location>
        <begin position="188"/>
        <end position="201"/>
    </location>
</feature>
<sequence>MKIARDTRPRGRDKRGPLMRHRAPSCGAQPQSACNNCARGCRPVSWPWREERRLASGQVAPESGASISMERRPCAQPRVQRLSTDRAAHSATVRKTTAKILGQPSREVAAQRRLPCAASVQAPRAFMRAREGAAAHGGGRRPKEEISFDFNLKIEILDTIRHDVLIRSENLGSDITVGIRITPPSEAVEERKTIPGDDQYDKNNNIL</sequence>
<keyword evidence="3" id="KW-1185">Reference proteome</keyword>
<feature type="region of interest" description="Disordered" evidence="1">
    <location>
        <begin position="1"/>
        <end position="30"/>
    </location>
</feature>